<keyword evidence="1" id="KW-0812">Transmembrane</keyword>
<keyword evidence="1" id="KW-1133">Transmembrane helix</keyword>
<evidence type="ECO:0000256" key="1">
    <source>
        <dbReference type="SAM" id="Phobius"/>
    </source>
</evidence>
<organism evidence="2 3">
    <name type="scientific">Tritrichomonas musculus</name>
    <dbReference type="NCBI Taxonomy" id="1915356"/>
    <lineage>
        <taxon>Eukaryota</taxon>
        <taxon>Metamonada</taxon>
        <taxon>Parabasalia</taxon>
        <taxon>Tritrichomonadida</taxon>
        <taxon>Tritrichomonadidae</taxon>
        <taxon>Tritrichomonas</taxon>
    </lineage>
</organism>
<dbReference type="InterPro" id="IPR011990">
    <property type="entry name" value="TPR-like_helical_dom_sf"/>
</dbReference>
<dbReference type="Gene3D" id="1.25.40.10">
    <property type="entry name" value="Tetratricopeptide repeat domain"/>
    <property type="match status" value="1"/>
</dbReference>
<feature type="transmembrane region" description="Helical" evidence="1">
    <location>
        <begin position="295"/>
        <end position="316"/>
    </location>
</feature>
<accession>A0ABR2H3F4</accession>
<name>A0ABR2H3F4_9EUKA</name>
<proteinExistence type="predicted"/>
<keyword evidence="3" id="KW-1185">Reference proteome</keyword>
<dbReference type="EMBL" id="JAPFFF010000047">
    <property type="protein sequence ID" value="KAK8840297.1"/>
    <property type="molecule type" value="Genomic_DNA"/>
</dbReference>
<evidence type="ECO:0000313" key="2">
    <source>
        <dbReference type="EMBL" id="KAK8840297.1"/>
    </source>
</evidence>
<dbReference type="Proteomes" id="UP001470230">
    <property type="component" value="Unassembled WGS sequence"/>
</dbReference>
<evidence type="ECO:0000313" key="3">
    <source>
        <dbReference type="Proteomes" id="UP001470230"/>
    </source>
</evidence>
<dbReference type="SUPFAM" id="SSF81901">
    <property type="entry name" value="HCP-like"/>
    <property type="match status" value="1"/>
</dbReference>
<sequence>MYPQFPLPTNCLPGYSFNQISNSLIEIIYEFPSPTAESDIKFSYNKDNNSIFLAITNQDDPILCGVLTNPINDATPLFSESAYKITLSFDPSEENSWDLLIKASSNTGIDPKSEFLLGAEANNKQNYEEAFKLISSAAEKKYIPAMQALIDIYSLEESPYKDHYNLEESTKILKQLFDMTEDPDAGVRLATIYRSLKHPEEAKQILERCADKSDEAKLMLAVILSPLTGELNEPERAVQILRELADNNSMEAISALIPHYQKGVGTPVDLNEVKRLKRELIRMQSRRFGQEHKNIFIGLAAAAVVCASAVGIALFLRRRGHK</sequence>
<gene>
    <name evidence="2" type="ORF">M9Y10_030852</name>
</gene>
<comment type="caution">
    <text evidence="2">The sequence shown here is derived from an EMBL/GenBank/DDBJ whole genome shotgun (WGS) entry which is preliminary data.</text>
</comment>
<protein>
    <submittedName>
        <fullName evidence="2">Uncharacterized protein</fullName>
    </submittedName>
</protein>
<reference evidence="2 3" key="1">
    <citation type="submission" date="2024-04" db="EMBL/GenBank/DDBJ databases">
        <title>Tritrichomonas musculus Genome.</title>
        <authorList>
            <person name="Alves-Ferreira E."/>
            <person name="Grigg M."/>
            <person name="Lorenzi H."/>
            <person name="Galac M."/>
        </authorList>
    </citation>
    <scope>NUCLEOTIDE SEQUENCE [LARGE SCALE GENOMIC DNA]</scope>
    <source>
        <strain evidence="2 3">EAF2021</strain>
    </source>
</reference>
<keyword evidence="1" id="KW-0472">Membrane</keyword>